<keyword evidence="5" id="KW-0479">Metal-binding</keyword>
<keyword evidence="3" id="KW-0285">Flavoprotein</keyword>
<dbReference type="PANTHER" id="PTHR43513:SF3">
    <property type="entry name" value="DIHYDROOROTATE DEHYDROGENASE B (NAD(+)), ELECTRON TRANSFER SUBUNIT-RELATED"/>
    <property type="match status" value="1"/>
</dbReference>
<dbReference type="Gene3D" id="2.10.240.10">
    <property type="entry name" value="Dihydroorotate dehydrogenase, electron transfer subunit"/>
    <property type="match status" value="1"/>
</dbReference>
<dbReference type="InterPro" id="IPR039261">
    <property type="entry name" value="FNR_nucleotide-bd"/>
</dbReference>
<dbReference type="Proteomes" id="UP001564408">
    <property type="component" value="Unassembled WGS sequence"/>
</dbReference>
<evidence type="ECO:0000256" key="8">
    <source>
        <dbReference type="ARBA" id="ARBA00023004"/>
    </source>
</evidence>
<keyword evidence="9" id="KW-0411">Iron-sulfur</keyword>
<dbReference type="SUPFAM" id="SSF63380">
    <property type="entry name" value="Riboflavin synthase domain-like"/>
    <property type="match status" value="1"/>
</dbReference>
<dbReference type="CDD" id="cd06218">
    <property type="entry name" value="DHOD_e_trans"/>
    <property type="match status" value="1"/>
</dbReference>
<keyword evidence="13" id="KW-1185">Reference proteome</keyword>
<dbReference type="InterPro" id="IPR017938">
    <property type="entry name" value="Riboflavin_synthase-like_b-brl"/>
</dbReference>
<dbReference type="InterPro" id="IPR012165">
    <property type="entry name" value="Cyt_c3_hydrogenase_gsu"/>
</dbReference>
<dbReference type="InterPro" id="IPR050353">
    <property type="entry name" value="PyrK_electron_transfer"/>
</dbReference>
<evidence type="ECO:0000313" key="13">
    <source>
        <dbReference type="Proteomes" id="UP001564408"/>
    </source>
</evidence>
<evidence type="ECO:0000256" key="7">
    <source>
        <dbReference type="ARBA" id="ARBA00022982"/>
    </source>
</evidence>
<protein>
    <submittedName>
        <fullName evidence="12">Dihydroorotate dehydrogenase electron transfer subunit</fullName>
    </submittedName>
</protein>
<proteinExistence type="inferred from homology"/>
<dbReference type="PANTHER" id="PTHR43513">
    <property type="entry name" value="DIHYDROOROTATE DEHYDROGENASE B (NAD(+)), ELECTRON TRANSFER SUBUNIT"/>
    <property type="match status" value="1"/>
</dbReference>
<dbReference type="EMBL" id="JBDKXB010000003">
    <property type="protein sequence ID" value="MEY6431464.1"/>
    <property type="molecule type" value="Genomic_DNA"/>
</dbReference>
<comment type="caution">
    <text evidence="12">The sequence shown here is derived from an EMBL/GenBank/DDBJ whole genome shotgun (WGS) entry which is preliminary data.</text>
</comment>
<evidence type="ECO:0000313" key="12">
    <source>
        <dbReference type="EMBL" id="MEY6431464.1"/>
    </source>
</evidence>
<dbReference type="Pfam" id="PF10418">
    <property type="entry name" value="DHODB_Fe-S_bind"/>
    <property type="match status" value="1"/>
</dbReference>
<dbReference type="Gene3D" id="2.40.30.10">
    <property type="entry name" value="Translation factors"/>
    <property type="match status" value="1"/>
</dbReference>
<dbReference type="SUPFAM" id="SSF52343">
    <property type="entry name" value="Ferredoxin reductase-like, C-terminal NADP-linked domain"/>
    <property type="match status" value="1"/>
</dbReference>
<evidence type="ECO:0000259" key="11">
    <source>
        <dbReference type="PROSITE" id="PS51384"/>
    </source>
</evidence>
<comment type="similarity">
    <text evidence="1">Belongs to the PyrK family.</text>
</comment>
<dbReference type="InterPro" id="IPR037117">
    <property type="entry name" value="Dihydroorotate_DH_ele_sf"/>
</dbReference>
<accession>A0ABV4BBV0</accession>
<gene>
    <name evidence="12" type="ORF">ABC977_03475</name>
</gene>
<keyword evidence="8" id="KW-0408">Iron</keyword>
<keyword evidence="6" id="KW-0274">FAD</keyword>
<evidence type="ECO:0000256" key="1">
    <source>
        <dbReference type="ARBA" id="ARBA00006422"/>
    </source>
</evidence>
<evidence type="ECO:0000256" key="3">
    <source>
        <dbReference type="ARBA" id="ARBA00022630"/>
    </source>
</evidence>
<dbReference type="InterPro" id="IPR019480">
    <property type="entry name" value="Dihydroorotate_DH_Fe-S-bd"/>
</dbReference>
<evidence type="ECO:0000256" key="4">
    <source>
        <dbReference type="ARBA" id="ARBA00022714"/>
    </source>
</evidence>
<keyword evidence="7" id="KW-0249">Electron transport</keyword>
<name>A0ABV4BBV0_9GAMM</name>
<dbReference type="RefSeq" id="WP_369665992.1">
    <property type="nucleotide sequence ID" value="NZ_JBDKXB010000003.1"/>
</dbReference>
<dbReference type="PROSITE" id="PS51384">
    <property type="entry name" value="FAD_FR"/>
    <property type="match status" value="1"/>
</dbReference>
<evidence type="ECO:0000256" key="2">
    <source>
        <dbReference type="ARBA" id="ARBA00022448"/>
    </source>
</evidence>
<sequence length="291" mass="32169">MIERPHRDTIFLEEATVLVQEAHPGDQYLLRLAAPDCARHAQPGQFAHLRCDPRLPMRRPLSLMRVDATAGWVEFLYKIVGEGTRLLAGRRPGDTLSLLGPIGRPFAWRPEYPRPLLIGGGVGIPPLIFVAERLRHEHAYRPFAILGSEVPFPFRPRPAQHLVPGLPAGVIATMPLLEDWGLPNRLASRQGYAGCFDGYVTELAHHWLASLDPAERDQVEIFACGPHPMLAAVARLAREWERPAQVSLEEYMACGVGGCAGCVVRVETETGPAMKRVCVDGPIFEAREVFG</sequence>
<dbReference type="InterPro" id="IPR017927">
    <property type="entry name" value="FAD-bd_FR_type"/>
</dbReference>
<keyword evidence="4" id="KW-0001">2Fe-2S</keyword>
<evidence type="ECO:0000256" key="10">
    <source>
        <dbReference type="ARBA" id="ARBA00034078"/>
    </source>
</evidence>
<reference evidence="12 13" key="1">
    <citation type="submission" date="2024-05" db="EMBL/GenBank/DDBJ databases">
        <title>Genome Sequence and Characterization of the New Strain Purple Sulfur Bacterium of Genus Thioalkalicoccus.</title>
        <authorList>
            <person name="Bryantseva I.A."/>
            <person name="Kyndt J.A."/>
            <person name="Imhoff J.F."/>
        </authorList>
    </citation>
    <scope>NUCLEOTIDE SEQUENCE [LARGE SCALE GENOMIC DNA]</scope>
    <source>
        <strain evidence="12 13">Um2</strain>
    </source>
</reference>
<keyword evidence="2" id="KW-0813">Transport</keyword>
<evidence type="ECO:0000256" key="6">
    <source>
        <dbReference type="ARBA" id="ARBA00022827"/>
    </source>
</evidence>
<comment type="cofactor">
    <cofactor evidence="10">
        <name>[2Fe-2S] cluster</name>
        <dbReference type="ChEBI" id="CHEBI:190135"/>
    </cofactor>
</comment>
<organism evidence="12 13">
    <name type="scientific">Thioalkalicoccus limnaeus</name>
    <dbReference type="NCBI Taxonomy" id="120681"/>
    <lineage>
        <taxon>Bacteria</taxon>
        <taxon>Pseudomonadati</taxon>
        <taxon>Pseudomonadota</taxon>
        <taxon>Gammaproteobacteria</taxon>
        <taxon>Chromatiales</taxon>
        <taxon>Chromatiaceae</taxon>
        <taxon>Thioalkalicoccus</taxon>
    </lineage>
</organism>
<evidence type="ECO:0000256" key="5">
    <source>
        <dbReference type="ARBA" id="ARBA00022723"/>
    </source>
</evidence>
<evidence type="ECO:0000256" key="9">
    <source>
        <dbReference type="ARBA" id="ARBA00023014"/>
    </source>
</evidence>
<dbReference type="PIRSF" id="PIRSF006816">
    <property type="entry name" value="Cyc3_hyd_g"/>
    <property type="match status" value="1"/>
</dbReference>
<feature type="domain" description="FAD-binding FR-type" evidence="11">
    <location>
        <begin position="10"/>
        <end position="108"/>
    </location>
</feature>
<dbReference type="Gene3D" id="3.40.50.80">
    <property type="entry name" value="Nucleotide-binding domain of ferredoxin-NADP reductase (FNR) module"/>
    <property type="match status" value="1"/>
</dbReference>